<dbReference type="InterPro" id="IPR036404">
    <property type="entry name" value="Jacalin-like_lectin_dom_sf"/>
</dbReference>
<dbReference type="PANTHER" id="PTHR46506">
    <property type="entry name" value="OS05G0143600 PROTEIN"/>
    <property type="match status" value="1"/>
</dbReference>
<organism evidence="2 3">
    <name type="scientific">Aerosakkonema funiforme FACHB-1375</name>
    <dbReference type="NCBI Taxonomy" id="2949571"/>
    <lineage>
        <taxon>Bacteria</taxon>
        <taxon>Bacillati</taxon>
        <taxon>Cyanobacteriota</taxon>
        <taxon>Cyanophyceae</taxon>
        <taxon>Oscillatoriophycideae</taxon>
        <taxon>Aerosakkonematales</taxon>
        <taxon>Aerosakkonemataceae</taxon>
        <taxon>Aerosakkonema</taxon>
    </lineage>
</organism>
<dbReference type="SMART" id="SM00458">
    <property type="entry name" value="RICIN"/>
    <property type="match status" value="1"/>
</dbReference>
<sequence>MVDGFLKKIKLLMQGEKMVGRSTVPERSSSGYYLIKSKLNGLVLDVAGSNPQPGSHVVVYPANGTYGEANQQWAISENGSIRSRLNGFALEVEGSKEDYYTLVVVSPLKVSNGEPNQQWTITEHGAIASKLNNFVLDIFGSGTAPLNPVVMAPLNETNGTPNQLWELVPIPPEALAPIPLEKQGPAGGSIAATDFEILPKNELPKSRIKTVRIHSAWAVDKIQIQYENLATNPPQTYESAAFGGPGGGYGEFSLLPGDYLTAVYGTWGREAPGYPKEDIVTLQFKSNKGLKSPIFGGSNSEKEVDSFAFEAPPGYEIIGFFGAYGGNYNVLVRLGVYLKLVIQ</sequence>
<dbReference type="InterPro" id="IPR000772">
    <property type="entry name" value="Ricin_B_lectin"/>
</dbReference>
<feature type="domain" description="Jacalin-type lectin" evidence="1">
    <location>
        <begin position="180"/>
        <end position="340"/>
    </location>
</feature>
<evidence type="ECO:0000313" key="3">
    <source>
        <dbReference type="Proteomes" id="UP000641646"/>
    </source>
</evidence>
<dbReference type="Proteomes" id="UP000641646">
    <property type="component" value="Unassembled WGS sequence"/>
</dbReference>
<evidence type="ECO:0000259" key="1">
    <source>
        <dbReference type="PROSITE" id="PS51752"/>
    </source>
</evidence>
<keyword evidence="3" id="KW-1185">Reference proteome</keyword>
<dbReference type="PROSITE" id="PS51752">
    <property type="entry name" value="JACALIN_LECTIN"/>
    <property type="match status" value="1"/>
</dbReference>
<proteinExistence type="predicted"/>
<dbReference type="Pfam" id="PF01419">
    <property type="entry name" value="Jacalin"/>
    <property type="match status" value="1"/>
</dbReference>
<dbReference type="SUPFAM" id="SSF50370">
    <property type="entry name" value="Ricin B-like lectins"/>
    <property type="match status" value="1"/>
</dbReference>
<dbReference type="SMART" id="SM00915">
    <property type="entry name" value="Jacalin"/>
    <property type="match status" value="1"/>
</dbReference>
<dbReference type="Pfam" id="PF00652">
    <property type="entry name" value="Ricin_B_lectin"/>
    <property type="match status" value="1"/>
</dbReference>
<dbReference type="EMBL" id="JACJPW010000023">
    <property type="protein sequence ID" value="MBD2181621.1"/>
    <property type="molecule type" value="Genomic_DNA"/>
</dbReference>
<name>A0A926VD11_9CYAN</name>
<dbReference type="PROSITE" id="PS50231">
    <property type="entry name" value="RICIN_B_LECTIN"/>
    <property type="match status" value="1"/>
</dbReference>
<evidence type="ECO:0000313" key="2">
    <source>
        <dbReference type="EMBL" id="MBD2181621.1"/>
    </source>
</evidence>
<dbReference type="AlphaFoldDB" id="A0A926VD11"/>
<dbReference type="InterPro" id="IPR001229">
    <property type="entry name" value="Jacalin-like_lectin_dom"/>
</dbReference>
<dbReference type="InterPro" id="IPR035992">
    <property type="entry name" value="Ricin_B-like_lectins"/>
</dbReference>
<dbReference type="SUPFAM" id="SSF51101">
    <property type="entry name" value="Mannose-binding lectins"/>
    <property type="match status" value="1"/>
</dbReference>
<dbReference type="Gene3D" id="2.80.10.50">
    <property type="match status" value="1"/>
</dbReference>
<dbReference type="Gene3D" id="2.100.10.30">
    <property type="entry name" value="Jacalin-like lectin domain"/>
    <property type="match status" value="1"/>
</dbReference>
<reference evidence="2" key="1">
    <citation type="journal article" date="2015" name="ISME J.">
        <title>Draft Genome Sequence of Streptomyces incarnatus NRRL8089, which Produces the Nucleoside Antibiotic Sinefungin.</title>
        <authorList>
            <person name="Oshima K."/>
            <person name="Hattori M."/>
            <person name="Shimizu H."/>
            <person name="Fukuda K."/>
            <person name="Nemoto M."/>
            <person name="Inagaki K."/>
            <person name="Tamura T."/>
        </authorList>
    </citation>
    <scope>NUCLEOTIDE SEQUENCE</scope>
    <source>
        <strain evidence="2">FACHB-1375</strain>
    </source>
</reference>
<protein>
    <submittedName>
        <fullName evidence="2">RICIN domain-containing protein</fullName>
    </submittedName>
</protein>
<gene>
    <name evidence="2" type="ORF">H6G03_10960</name>
</gene>
<reference evidence="2" key="2">
    <citation type="submission" date="2020-08" db="EMBL/GenBank/DDBJ databases">
        <authorList>
            <person name="Chen M."/>
            <person name="Teng W."/>
            <person name="Zhao L."/>
            <person name="Hu C."/>
            <person name="Zhou Y."/>
            <person name="Han B."/>
            <person name="Song L."/>
            <person name="Shu W."/>
        </authorList>
    </citation>
    <scope>NUCLEOTIDE SEQUENCE</scope>
    <source>
        <strain evidence="2">FACHB-1375</strain>
    </source>
</reference>
<accession>A0A926VD11</accession>
<comment type="caution">
    <text evidence="2">The sequence shown here is derived from an EMBL/GenBank/DDBJ whole genome shotgun (WGS) entry which is preliminary data.</text>
</comment>